<dbReference type="PROSITE" id="PS51257">
    <property type="entry name" value="PROKAR_LIPOPROTEIN"/>
    <property type="match status" value="1"/>
</dbReference>
<feature type="region of interest" description="Disordered" evidence="1">
    <location>
        <begin position="24"/>
        <end position="46"/>
    </location>
</feature>
<evidence type="ECO:0000256" key="1">
    <source>
        <dbReference type="SAM" id="MobiDB-lite"/>
    </source>
</evidence>
<dbReference type="STRING" id="446466.Cfla_2060"/>
<dbReference type="Proteomes" id="UP000000849">
    <property type="component" value="Chromosome"/>
</dbReference>
<accession>D5UFF8</accession>
<dbReference type="RefSeq" id="WP_013117289.1">
    <property type="nucleotide sequence ID" value="NC_014151.1"/>
</dbReference>
<dbReference type="eggNOG" id="ENOG5033H6C">
    <property type="taxonomic scope" value="Bacteria"/>
</dbReference>
<organism evidence="3 4">
    <name type="scientific">Cellulomonas flavigena (strain ATCC 482 / DSM 20109 / BCRC 11376 / JCM 18109 / NBRC 3775 / NCIMB 8073 / NRS 134)</name>
    <dbReference type="NCBI Taxonomy" id="446466"/>
    <lineage>
        <taxon>Bacteria</taxon>
        <taxon>Bacillati</taxon>
        <taxon>Actinomycetota</taxon>
        <taxon>Actinomycetes</taxon>
        <taxon>Micrococcales</taxon>
        <taxon>Cellulomonadaceae</taxon>
        <taxon>Cellulomonas</taxon>
    </lineage>
</organism>
<reference evidence="3 4" key="1">
    <citation type="journal article" date="2010" name="Stand. Genomic Sci.">
        <title>Complete genome sequence of Cellulomonas flavigena type strain (134).</title>
        <authorList>
            <person name="Abt B."/>
            <person name="Foster B."/>
            <person name="Lapidus A."/>
            <person name="Clum A."/>
            <person name="Sun H."/>
            <person name="Pukall R."/>
            <person name="Lucas S."/>
            <person name="Glavina Del Rio T."/>
            <person name="Nolan M."/>
            <person name="Tice H."/>
            <person name="Cheng J.F."/>
            <person name="Pitluck S."/>
            <person name="Liolios K."/>
            <person name="Ivanova N."/>
            <person name="Mavromatis K."/>
            <person name="Ovchinnikova G."/>
            <person name="Pati A."/>
            <person name="Goodwin L."/>
            <person name="Chen A."/>
            <person name="Palaniappan K."/>
            <person name="Land M."/>
            <person name="Hauser L."/>
            <person name="Chang Y.J."/>
            <person name="Jeffries C.D."/>
            <person name="Rohde M."/>
            <person name="Goker M."/>
            <person name="Woyke T."/>
            <person name="Bristow J."/>
            <person name="Eisen J.A."/>
            <person name="Markowitz V."/>
            <person name="Hugenholtz P."/>
            <person name="Kyrpides N.C."/>
            <person name="Klenk H.P."/>
        </authorList>
    </citation>
    <scope>NUCLEOTIDE SEQUENCE [LARGE SCALE GENOMIC DNA]</scope>
    <source>
        <strain evidence="4">ATCC 482 / DSM 20109 / BCRC 11376 / JCM 18109 / NBRC 3775 / NCIMB 8073 / NRS 134</strain>
    </source>
</reference>
<keyword evidence="2" id="KW-0732">Signal</keyword>
<dbReference type="HOGENOM" id="CLU_1337081_0_0_11"/>
<name>D5UFF8_CELFN</name>
<feature type="chain" id="PRO_5038769191" description="Lipoprotein" evidence="2">
    <location>
        <begin position="20"/>
        <end position="173"/>
    </location>
</feature>
<dbReference type="AlphaFoldDB" id="D5UFF8"/>
<gene>
    <name evidence="3" type="ordered locus">Cfla_2060</name>
</gene>
<feature type="signal peptide" evidence="2">
    <location>
        <begin position="1"/>
        <end position="19"/>
    </location>
</feature>
<sequence>MPRPNRAALVTAGALVALAAASGCTSGPGPSPTLSATPAGTPTTTPGETLLTDEIAEDTAVGALAPGFPESLVPVPPDAEVLVSSSEPLPDGRLRISLNVRTPQDTGGLLEAVRVPLVAAGFTESAPPVPEAGLAAQTTFSRSDGTELLVVGVLDRDGLRTMTLGGTVAAPAP</sequence>
<evidence type="ECO:0000313" key="4">
    <source>
        <dbReference type="Proteomes" id="UP000000849"/>
    </source>
</evidence>
<dbReference type="KEGG" id="cfl:Cfla_2060"/>
<feature type="compositionally biased region" description="Low complexity" evidence="1">
    <location>
        <begin position="32"/>
        <end position="46"/>
    </location>
</feature>
<keyword evidence="4" id="KW-1185">Reference proteome</keyword>
<proteinExistence type="predicted"/>
<protein>
    <recommendedName>
        <fullName evidence="5">Lipoprotein</fullName>
    </recommendedName>
</protein>
<evidence type="ECO:0000256" key="2">
    <source>
        <dbReference type="SAM" id="SignalP"/>
    </source>
</evidence>
<dbReference type="EMBL" id="CP001964">
    <property type="protein sequence ID" value="ADG74955.1"/>
    <property type="molecule type" value="Genomic_DNA"/>
</dbReference>
<evidence type="ECO:0008006" key="5">
    <source>
        <dbReference type="Google" id="ProtNLM"/>
    </source>
</evidence>
<evidence type="ECO:0000313" key="3">
    <source>
        <dbReference type="EMBL" id="ADG74955.1"/>
    </source>
</evidence>
<dbReference type="OrthoDB" id="5145397at2"/>